<accession>A0ABW4CFM8</accession>
<protein>
    <submittedName>
        <fullName evidence="1">Uncharacterized protein</fullName>
    </submittedName>
</protein>
<dbReference type="RefSeq" id="WP_203625779.1">
    <property type="nucleotide sequence ID" value="NZ_BOLQ01000001.1"/>
</dbReference>
<proteinExistence type="predicted"/>
<comment type="caution">
    <text evidence="1">The sequence shown here is derived from an EMBL/GenBank/DDBJ whole genome shotgun (WGS) entry which is preliminary data.</text>
</comment>
<dbReference type="EMBL" id="JBHTOC010000001">
    <property type="protein sequence ID" value="MFD1428769.1"/>
    <property type="molecule type" value="Genomic_DNA"/>
</dbReference>
<keyword evidence="2" id="KW-1185">Reference proteome</keyword>
<sequence length="93" mass="10021">MTHRSNHLVLFTVLALLIGLILGVAGGHYLIPATTKQDSGDYQVVVPPTRDATLKYSDDTGKYSFKNPGGNLSIIVKNGDTYGLYVLQSPADK</sequence>
<evidence type="ECO:0000313" key="2">
    <source>
        <dbReference type="Proteomes" id="UP001597196"/>
    </source>
</evidence>
<gene>
    <name evidence="1" type="ORF">ACFQ4P_00725</name>
</gene>
<dbReference type="Proteomes" id="UP001597196">
    <property type="component" value="Unassembled WGS sequence"/>
</dbReference>
<name>A0ABW4CFM8_9LACO</name>
<organism evidence="1 2">
    <name type="scientific">Lacticaseibacillus mingshuiensis</name>
    <dbReference type="NCBI Taxonomy" id="2799574"/>
    <lineage>
        <taxon>Bacteria</taxon>
        <taxon>Bacillati</taxon>
        <taxon>Bacillota</taxon>
        <taxon>Bacilli</taxon>
        <taxon>Lactobacillales</taxon>
        <taxon>Lactobacillaceae</taxon>
        <taxon>Lacticaseibacillus</taxon>
    </lineage>
</organism>
<evidence type="ECO:0000313" key="1">
    <source>
        <dbReference type="EMBL" id="MFD1428769.1"/>
    </source>
</evidence>
<reference evidence="2" key="1">
    <citation type="journal article" date="2019" name="Int. J. Syst. Evol. Microbiol.">
        <title>The Global Catalogue of Microorganisms (GCM) 10K type strain sequencing project: providing services to taxonomists for standard genome sequencing and annotation.</title>
        <authorList>
            <consortium name="The Broad Institute Genomics Platform"/>
            <consortium name="The Broad Institute Genome Sequencing Center for Infectious Disease"/>
            <person name="Wu L."/>
            <person name="Ma J."/>
        </authorList>
    </citation>
    <scope>NUCLEOTIDE SEQUENCE [LARGE SCALE GENOMIC DNA]</scope>
    <source>
        <strain evidence="2">CCM 8980</strain>
    </source>
</reference>